<evidence type="ECO:0000313" key="2">
    <source>
        <dbReference type="EMBL" id="KAI5318416.1"/>
    </source>
</evidence>
<dbReference type="EMBL" id="JAJFAZ020000007">
    <property type="protein sequence ID" value="KAI5318416.1"/>
    <property type="molecule type" value="Genomic_DNA"/>
</dbReference>
<name>A0AAD4V5Y6_PRUDU</name>
<dbReference type="Proteomes" id="UP001054821">
    <property type="component" value="Chromosome 7"/>
</dbReference>
<evidence type="ECO:0000256" key="1">
    <source>
        <dbReference type="SAM" id="MobiDB-lite"/>
    </source>
</evidence>
<keyword evidence="3" id="KW-1185">Reference proteome</keyword>
<comment type="caution">
    <text evidence="2">The sequence shown here is derived from an EMBL/GenBank/DDBJ whole genome shotgun (WGS) entry which is preliminary data.</text>
</comment>
<evidence type="ECO:0000313" key="3">
    <source>
        <dbReference type="Proteomes" id="UP001054821"/>
    </source>
</evidence>
<reference evidence="2 3" key="1">
    <citation type="journal article" date="2022" name="G3 (Bethesda)">
        <title>Whole-genome sequence and methylome profiling of the almond [Prunus dulcis (Mill.) D.A. Webb] cultivar 'Nonpareil'.</title>
        <authorList>
            <person name="D'Amico-Willman K.M."/>
            <person name="Ouma W.Z."/>
            <person name="Meulia T."/>
            <person name="Sideli G.M."/>
            <person name="Gradziel T.M."/>
            <person name="Fresnedo-Ramirez J."/>
        </authorList>
    </citation>
    <scope>NUCLEOTIDE SEQUENCE [LARGE SCALE GENOMIC DNA]</scope>
    <source>
        <strain evidence="2">Clone GOH B32 T37-40</strain>
    </source>
</reference>
<feature type="region of interest" description="Disordered" evidence="1">
    <location>
        <begin position="193"/>
        <end position="213"/>
    </location>
</feature>
<proteinExistence type="predicted"/>
<organism evidence="2 3">
    <name type="scientific">Prunus dulcis</name>
    <name type="common">Almond</name>
    <name type="synonym">Amygdalus dulcis</name>
    <dbReference type="NCBI Taxonomy" id="3755"/>
    <lineage>
        <taxon>Eukaryota</taxon>
        <taxon>Viridiplantae</taxon>
        <taxon>Streptophyta</taxon>
        <taxon>Embryophyta</taxon>
        <taxon>Tracheophyta</taxon>
        <taxon>Spermatophyta</taxon>
        <taxon>Magnoliopsida</taxon>
        <taxon>eudicotyledons</taxon>
        <taxon>Gunneridae</taxon>
        <taxon>Pentapetalae</taxon>
        <taxon>rosids</taxon>
        <taxon>fabids</taxon>
        <taxon>Rosales</taxon>
        <taxon>Rosaceae</taxon>
        <taxon>Amygdaloideae</taxon>
        <taxon>Amygdaleae</taxon>
        <taxon>Prunus</taxon>
    </lineage>
</organism>
<sequence>MLVQKAVSKLFGGGGDEGGVGGCGSGGGGGRSCGGGGGGGGGSGNMVMVVVLVVEVVVDVEVLEEVVVVVVVVVVVAKDEEEEDVVAAVAVEVVNVVVQVVEFDVEVEHDIVRFGSTFSALTVLFLGIHKQLPSRSPILRLLWPPTRLTWNSHDSEASELPKSLVLDEGGHVHISHITPPPLVDVRCYNPPPLRVRRPRRHTRTTRQSGSDTK</sequence>
<dbReference type="AlphaFoldDB" id="A0AAD4V5Y6"/>
<gene>
    <name evidence="2" type="ORF">L3X38_038124</name>
</gene>
<accession>A0AAD4V5Y6</accession>
<protein>
    <submittedName>
        <fullName evidence="2">Uncharacterized protein</fullName>
    </submittedName>
</protein>
<feature type="compositionally biased region" description="Basic residues" evidence="1">
    <location>
        <begin position="194"/>
        <end position="204"/>
    </location>
</feature>